<keyword evidence="1" id="KW-1133">Transmembrane helix</keyword>
<reference evidence="2 3" key="1">
    <citation type="submission" date="2019-12" db="EMBL/GenBank/DDBJ databases">
        <title>Draft genome sequences Bradyrhizobium cajani AMBPC1010, Bradyrhizobium pachyrhizi AMBPC1040 and Bradyrhizobium yuanmingense ALSPC3051, three plant growth promoting strains isolated from nodules of Cajanus cajan L. in Dominican Republic.</title>
        <authorList>
            <person name="Flores-Felix J.D."/>
            <person name="Araujo J."/>
            <person name="Diaz-Alcantara C."/>
            <person name="Gonzalez-Andres F."/>
            <person name="Velazquez E."/>
        </authorList>
    </citation>
    <scope>NUCLEOTIDE SEQUENCE [LARGE SCALE GENOMIC DNA]</scope>
    <source>
        <strain evidence="2 3">1010</strain>
    </source>
</reference>
<dbReference type="RefSeq" id="WP_157335693.1">
    <property type="nucleotide sequence ID" value="NZ_JANADL010000003.1"/>
</dbReference>
<evidence type="ECO:0000256" key="1">
    <source>
        <dbReference type="SAM" id="Phobius"/>
    </source>
</evidence>
<gene>
    <name evidence="2" type="ORF">GPL20_32670</name>
</gene>
<dbReference type="Proteomes" id="UP000449969">
    <property type="component" value="Unassembled WGS sequence"/>
</dbReference>
<evidence type="ECO:0000313" key="3">
    <source>
        <dbReference type="Proteomes" id="UP000449969"/>
    </source>
</evidence>
<name>A0A844TFD1_9BRAD</name>
<keyword evidence="1" id="KW-0812">Transmembrane</keyword>
<feature type="transmembrane region" description="Helical" evidence="1">
    <location>
        <begin position="15"/>
        <end position="37"/>
    </location>
</feature>
<dbReference type="EMBL" id="WQNE01000039">
    <property type="protein sequence ID" value="MVT77753.1"/>
    <property type="molecule type" value="Genomic_DNA"/>
</dbReference>
<proteinExistence type="predicted"/>
<keyword evidence="3" id="KW-1185">Reference proteome</keyword>
<keyword evidence="1" id="KW-0472">Membrane</keyword>
<dbReference type="OrthoDB" id="8252846at2"/>
<dbReference type="AlphaFoldDB" id="A0A844TFD1"/>
<comment type="caution">
    <text evidence="2">The sequence shown here is derived from an EMBL/GenBank/DDBJ whole genome shotgun (WGS) entry which is preliminary data.</text>
</comment>
<organism evidence="2 3">
    <name type="scientific">Bradyrhizobium cajani</name>
    <dbReference type="NCBI Taxonomy" id="1928661"/>
    <lineage>
        <taxon>Bacteria</taxon>
        <taxon>Pseudomonadati</taxon>
        <taxon>Pseudomonadota</taxon>
        <taxon>Alphaproteobacteria</taxon>
        <taxon>Hyphomicrobiales</taxon>
        <taxon>Nitrobacteraceae</taxon>
        <taxon>Bradyrhizobium</taxon>
    </lineage>
</organism>
<sequence length="115" mass="13145">MKLIDDWKSEFHRLWTIRISLAVGVFKGLAAVLGAFTRAQWDAALARAGDQGEKARDDAERDIGAVTTDRRLFRSDPARRGGLRKITYDGENDTFETIWQIRVHNAVGRKKQCWK</sequence>
<protein>
    <submittedName>
        <fullName evidence="2">Uncharacterized protein</fullName>
    </submittedName>
</protein>
<accession>A0A844TFD1</accession>
<evidence type="ECO:0000313" key="2">
    <source>
        <dbReference type="EMBL" id="MVT77753.1"/>
    </source>
</evidence>